<reference evidence="1" key="1">
    <citation type="submission" date="2021-03" db="EMBL/GenBank/DDBJ databases">
        <authorList>
            <person name="Tran Van P."/>
        </authorList>
    </citation>
    <scope>NUCLEOTIDE SEQUENCE</scope>
</reference>
<dbReference type="SUPFAM" id="SSF48452">
    <property type="entry name" value="TPR-like"/>
    <property type="match status" value="1"/>
</dbReference>
<comment type="caution">
    <text evidence="1">The sequence shown here is derived from an EMBL/GenBank/DDBJ whole genome shotgun (WGS) entry which is preliminary data.</text>
</comment>
<keyword evidence="2" id="KW-1185">Reference proteome</keyword>
<proteinExistence type="predicted"/>
<dbReference type="EMBL" id="CAJPIN010000285">
    <property type="protein sequence ID" value="CAG2053316.1"/>
    <property type="molecule type" value="Genomic_DNA"/>
</dbReference>
<gene>
    <name evidence="1" type="ORF">TPAB3V08_LOCUS374</name>
</gene>
<dbReference type="Pfam" id="PF13424">
    <property type="entry name" value="TPR_12"/>
    <property type="match status" value="1"/>
</dbReference>
<accession>A0ABN7NKA1</accession>
<organism evidence="1 2">
    <name type="scientific">Timema podura</name>
    <name type="common">Walking stick</name>
    <dbReference type="NCBI Taxonomy" id="61482"/>
    <lineage>
        <taxon>Eukaryota</taxon>
        <taxon>Metazoa</taxon>
        <taxon>Ecdysozoa</taxon>
        <taxon>Arthropoda</taxon>
        <taxon>Hexapoda</taxon>
        <taxon>Insecta</taxon>
        <taxon>Pterygota</taxon>
        <taxon>Neoptera</taxon>
        <taxon>Polyneoptera</taxon>
        <taxon>Phasmatodea</taxon>
        <taxon>Timematodea</taxon>
        <taxon>Timematoidea</taxon>
        <taxon>Timematidae</taxon>
        <taxon>Timema</taxon>
    </lineage>
</organism>
<dbReference type="Gene3D" id="1.25.40.10">
    <property type="entry name" value="Tetratricopeptide repeat domain"/>
    <property type="match status" value="1"/>
</dbReference>
<protein>
    <submittedName>
        <fullName evidence="1">Uncharacterized protein</fullName>
    </submittedName>
</protein>
<name>A0ABN7NKA1_TIMPD</name>
<evidence type="ECO:0000313" key="1">
    <source>
        <dbReference type="EMBL" id="CAG2053316.1"/>
    </source>
</evidence>
<sequence>MAVSCLNLPLCAFSSHSALPLPVGRIHHALGNTSQAVAYLQQGLQIAEHLGRREEEARIRHRLGLALWGHGDLEGSQCQLERAAHLLETIRREARGSSDYKLSLFDLQTVSYQALQVKNNYICYK</sequence>
<dbReference type="InterPro" id="IPR011990">
    <property type="entry name" value="TPR-like_helical_dom_sf"/>
</dbReference>
<evidence type="ECO:0000313" key="2">
    <source>
        <dbReference type="Proteomes" id="UP001153148"/>
    </source>
</evidence>
<dbReference type="Proteomes" id="UP001153148">
    <property type="component" value="Unassembled WGS sequence"/>
</dbReference>